<organism evidence="3 4">
    <name type="scientific">Dipteronia dyeriana</name>
    <dbReference type="NCBI Taxonomy" id="168575"/>
    <lineage>
        <taxon>Eukaryota</taxon>
        <taxon>Viridiplantae</taxon>
        <taxon>Streptophyta</taxon>
        <taxon>Embryophyta</taxon>
        <taxon>Tracheophyta</taxon>
        <taxon>Spermatophyta</taxon>
        <taxon>Magnoliopsida</taxon>
        <taxon>eudicotyledons</taxon>
        <taxon>Gunneridae</taxon>
        <taxon>Pentapetalae</taxon>
        <taxon>rosids</taxon>
        <taxon>malvids</taxon>
        <taxon>Sapindales</taxon>
        <taxon>Sapindaceae</taxon>
        <taxon>Hippocastanoideae</taxon>
        <taxon>Acereae</taxon>
        <taxon>Dipteronia</taxon>
    </lineage>
</organism>
<dbReference type="Pfam" id="PF14372">
    <property type="entry name" value="hAT-like_RNase-H"/>
    <property type="match status" value="1"/>
</dbReference>
<proteinExistence type="predicted"/>
<reference evidence="3" key="1">
    <citation type="journal article" date="2023" name="Plant J.">
        <title>Genome sequences and population genomics provide insights into the demographic history, inbreeding, and mutation load of two 'living fossil' tree species of Dipteronia.</title>
        <authorList>
            <person name="Feng Y."/>
            <person name="Comes H.P."/>
            <person name="Chen J."/>
            <person name="Zhu S."/>
            <person name="Lu R."/>
            <person name="Zhang X."/>
            <person name="Li P."/>
            <person name="Qiu J."/>
            <person name="Olsen K.M."/>
            <person name="Qiu Y."/>
        </authorList>
    </citation>
    <scope>NUCLEOTIDE SEQUENCE</scope>
    <source>
        <strain evidence="3">KIB01</strain>
    </source>
</reference>
<name>A0AAD9WLQ0_9ROSI</name>
<protein>
    <recommendedName>
        <fullName evidence="2">hAT-like transposase RNase-H fold domain-containing protein</fullName>
    </recommendedName>
</protein>
<evidence type="ECO:0000259" key="2">
    <source>
        <dbReference type="Pfam" id="PF14372"/>
    </source>
</evidence>
<dbReference type="Proteomes" id="UP001280121">
    <property type="component" value="Unassembled WGS sequence"/>
</dbReference>
<evidence type="ECO:0000256" key="1">
    <source>
        <dbReference type="ARBA" id="ARBA00023125"/>
    </source>
</evidence>
<keyword evidence="1" id="KW-0238">DNA-binding</keyword>
<dbReference type="PANTHER" id="PTHR46481">
    <property type="entry name" value="ZINC FINGER BED DOMAIN-CONTAINING PROTEIN 4"/>
    <property type="match status" value="1"/>
</dbReference>
<dbReference type="InterPro" id="IPR012337">
    <property type="entry name" value="RNaseH-like_sf"/>
</dbReference>
<dbReference type="EMBL" id="JANJYI010000009">
    <property type="protein sequence ID" value="KAK2634847.1"/>
    <property type="molecule type" value="Genomic_DNA"/>
</dbReference>
<comment type="caution">
    <text evidence="3">The sequence shown here is derived from an EMBL/GenBank/DDBJ whole genome shotgun (WGS) entry which is preliminary data.</text>
</comment>
<keyword evidence="4" id="KW-1185">Reference proteome</keyword>
<dbReference type="SUPFAM" id="SSF53098">
    <property type="entry name" value="Ribonuclease H-like"/>
    <property type="match status" value="1"/>
</dbReference>
<dbReference type="AlphaFoldDB" id="A0AAD9WLQ0"/>
<evidence type="ECO:0000313" key="4">
    <source>
        <dbReference type="Proteomes" id="UP001280121"/>
    </source>
</evidence>
<dbReference type="GO" id="GO:0003677">
    <property type="term" value="F:DNA binding"/>
    <property type="evidence" value="ECO:0007669"/>
    <property type="project" value="UniProtKB-KW"/>
</dbReference>
<dbReference type="InterPro" id="IPR025525">
    <property type="entry name" value="hAT-like_transposase_RNase-H"/>
</dbReference>
<gene>
    <name evidence="3" type="ORF">Ddye_029639</name>
</gene>
<accession>A0AAD9WLQ0</accession>
<sequence>MHARECLARYIAQTDQPINIGESPFYKELITSAYNPQYESVSRTTTRNDLIRLFETERDDLVAEIQHLSVSVALTSDIWNACSKQDYLCVTGHYLNSDWRITKRIFGFRPIDFAHTAENIFNVIMKVLETYEITHHILSITFDNASANTSSIALFVARNIPQDGGYFFHQRCACHIINLVVQAGLKQVSDQIDRIRDAISWICSSNPRFSEFKRHCKLNGLKPRRFQTDMPVRWNSTYLMLQNCLEYDTTITCFYNMKLTETGQLSPKLLSTDDWYVEKIFVQFLKIFYNVTVTLSGVYYPTSSQAIHQIVEMSELLNSYREDEHLGAAVVVMETKLKKYWANIPLLYALSAIIDPMVKLSGLEVLLEFIGINLSIDYSEQITDIRTKLFEIFHIYETRFGNIDIL</sequence>
<dbReference type="InterPro" id="IPR052035">
    <property type="entry name" value="ZnF_BED_domain_contain"/>
</dbReference>
<feature type="domain" description="hAT-like transposase RNase-H fold" evidence="2">
    <location>
        <begin position="297"/>
        <end position="396"/>
    </location>
</feature>
<dbReference type="PANTHER" id="PTHR46481:SF5">
    <property type="entry name" value="OS08G0393150 PROTEIN"/>
    <property type="match status" value="1"/>
</dbReference>
<evidence type="ECO:0000313" key="3">
    <source>
        <dbReference type="EMBL" id="KAK2634847.1"/>
    </source>
</evidence>